<sequence>MAKIIVACERFGTVRNAFLARGHDAWSCDIAPAADGSNRHIQGDARDVVGDGWDALIVAHPPCTRLCNSGVRWLSKPPKGKTLEQMWQELEEGASLFSDMWNAPIPCVAVENPVMHKHAKRIIRNYEEFSQSIQPWQFGHGEVKRTCLWLRNLPKLEPTNIVEGRVARVHRMPPGPNRGIERSRFFTGVADAMADQWGPVIDETARRAA</sequence>
<dbReference type="STRING" id="655353.SAMN04488056_101432"/>
<name>A0A1I5ACI8_9HYPH</name>
<reference evidence="1 2" key="1">
    <citation type="submission" date="2016-10" db="EMBL/GenBank/DDBJ databases">
        <authorList>
            <person name="de Groot N.N."/>
        </authorList>
    </citation>
    <scope>NUCLEOTIDE SEQUENCE [LARGE SCALE GENOMIC DNA]</scope>
    <source>
        <strain evidence="1 2">CGMCC 1.9157</strain>
    </source>
</reference>
<dbReference type="OrthoDB" id="9134166at2"/>
<proteinExistence type="predicted"/>
<evidence type="ECO:0000313" key="1">
    <source>
        <dbReference type="EMBL" id="SFN60070.1"/>
    </source>
</evidence>
<protein>
    <recommendedName>
        <fullName evidence="3">DNA (Cytosine-5)-methyltransferase 1</fullName>
    </recommendedName>
</protein>
<gene>
    <name evidence="1" type="ORF">SAMN04488056_101432</name>
</gene>
<dbReference type="EMBL" id="FOVR01000001">
    <property type="protein sequence ID" value="SFN60070.1"/>
    <property type="molecule type" value="Genomic_DNA"/>
</dbReference>
<organism evidence="1 2">
    <name type="scientific">Cohaesibacter marisflavi</name>
    <dbReference type="NCBI Taxonomy" id="655353"/>
    <lineage>
        <taxon>Bacteria</taxon>
        <taxon>Pseudomonadati</taxon>
        <taxon>Pseudomonadota</taxon>
        <taxon>Alphaproteobacteria</taxon>
        <taxon>Hyphomicrobiales</taxon>
        <taxon>Cohaesibacteraceae</taxon>
    </lineage>
</organism>
<dbReference type="AlphaFoldDB" id="A0A1I5ACI8"/>
<evidence type="ECO:0008006" key="3">
    <source>
        <dbReference type="Google" id="ProtNLM"/>
    </source>
</evidence>
<dbReference type="RefSeq" id="WP_090068355.1">
    <property type="nucleotide sequence ID" value="NZ_FOVR01000001.1"/>
</dbReference>
<keyword evidence="2" id="KW-1185">Reference proteome</keyword>
<dbReference type="Proteomes" id="UP000199236">
    <property type="component" value="Unassembled WGS sequence"/>
</dbReference>
<accession>A0A1I5ACI8</accession>
<evidence type="ECO:0000313" key="2">
    <source>
        <dbReference type="Proteomes" id="UP000199236"/>
    </source>
</evidence>